<accession>A0A5N0UTB3</accession>
<feature type="domain" description="FAD-binding" evidence="1">
    <location>
        <begin position="4"/>
        <end position="317"/>
    </location>
</feature>
<evidence type="ECO:0000313" key="3">
    <source>
        <dbReference type="Proteomes" id="UP000319769"/>
    </source>
</evidence>
<dbReference type="RefSeq" id="WP_144758808.1">
    <property type="nucleotide sequence ID" value="NZ_VMNW02000078.1"/>
</dbReference>
<dbReference type="EMBL" id="VMNW02000078">
    <property type="protein sequence ID" value="KAA9153242.1"/>
    <property type="molecule type" value="Genomic_DNA"/>
</dbReference>
<keyword evidence="2" id="KW-0560">Oxidoreductase</keyword>
<organism evidence="2 3">
    <name type="scientific">Amycolatopsis acidicola</name>
    <dbReference type="NCBI Taxonomy" id="2596893"/>
    <lineage>
        <taxon>Bacteria</taxon>
        <taxon>Bacillati</taxon>
        <taxon>Actinomycetota</taxon>
        <taxon>Actinomycetes</taxon>
        <taxon>Pseudonocardiales</taxon>
        <taxon>Pseudonocardiaceae</taxon>
        <taxon>Amycolatopsis</taxon>
    </lineage>
</organism>
<dbReference type="InterPro" id="IPR051704">
    <property type="entry name" value="FAD_aromatic-hydroxylase"/>
</dbReference>
<dbReference type="InterPro" id="IPR036188">
    <property type="entry name" value="FAD/NAD-bd_sf"/>
</dbReference>
<dbReference type="GO" id="GO:0071949">
    <property type="term" value="F:FAD binding"/>
    <property type="evidence" value="ECO:0007669"/>
    <property type="project" value="InterPro"/>
</dbReference>
<sequence>MKRILISGASIAGPTLAYWLHRYGFEVTVVERAPELRTGGQAVDVRGSAREVIELMGLMPSVRARHTGTVGIRVVDAANRERWRWGAELSGHSGGIIADLEILRTDLARILYDATTPGVEYVFGDSITDLRQHDEGVDVTFSSGAERRFDVVVGADGLHSRVRRLAFGPEPDYVRDQGYYKVIFAAETGLDLGGWQAMHVLPGRRRASLYPTATGQTRGMFFFAAPPVAYDRGDTRAQKKIVAEAFAECGWEIPRMVESMWETSDFYFDRESMVSVPEWSRGRAVLVGDAVSGGSAGMGTSMAIVAAYVLAGELAASDGDHARAFAEYRRKLGGYVSANQKPMPGGVKLFLPRSAGVIWLGDQLTRLMLAGPWRRKLTGDLGGNAESVTLEKYLSSVQTVDEAR</sequence>
<protein>
    <submittedName>
        <fullName evidence="2">FAD-binding monooxygenase</fullName>
    </submittedName>
</protein>
<reference evidence="2" key="1">
    <citation type="submission" date="2019-09" db="EMBL/GenBank/DDBJ databases">
        <authorList>
            <person name="Teo W.F.A."/>
            <person name="Duangmal K."/>
        </authorList>
    </citation>
    <scope>NUCLEOTIDE SEQUENCE [LARGE SCALE GENOMIC DNA]</scope>
    <source>
        <strain evidence="2">K81G1</strain>
    </source>
</reference>
<dbReference type="Pfam" id="PF01494">
    <property type="entry name" value="FAD_binding_3"/>
    <property type="match status" value="1"/>
</dbReference>
<dbReference type="SUPFAM" id="SSF51905">
    <property type="entry name" value="FAD/NAD(P)-binding domain"/>
    <property type="match status" value="1"/>
</dbReference>
<dbReference type="Proteomes" id="UP000319769">
    <property type="component" value="Unassembled WGS sequence"/>
</dbReference>
<dbReference type="Gene3D" id="3.50.50.60">
    <property type="entry name" value="FAD/NAD(P)-binding domain"/>
    <property type="match status" value="1"/>
</dbReference>
<dbReference type="AlphaFoldDB" id="A0A5N0UTB3"/>
<dbReference type="PANTHER" id="PTHR46865:SF2">
    <property type="entry name" value="MONOOXYGENASE"/>
    <property type="match status" value="1"/>
</dbReference>
<dbReference type="PRINTS" id="PR00420">
    <property type="entry name" value="RNGMNOXGNASE"/>
</dbReference>
<evidence type="ECO:0000259" key="1">
    <source>
        <dbReference type="Pfam" id="PF01494"/>
    </source>
</evidence>
<dbReference type="OrthoDB" id="3356051at2"/>
<dbReference type="GO" id="GO:0004497">
    <property type="term" value="F:monooxygenase activity"/>
    <property type="evidence" value="ECO:0007669"/>
    <property type="project" value="UniProtKB-KW"/>
</dbReference>
<dbReference type="Gene3D" id="3.30.9.10">
    <property type="entry name" value="D-Amino Acid Oxidase, subunit A, domain 2"/>
    <property type="match status" value="1"/>
</dbReference>
<keyword evidence="3" id="KW-1185">Reference proteome</keyword>
<dbReference type="PANTHER" id="PTHR46865">
    <property type="entry name" value="OXIDOREDUCTASE-RELATED"/>
    <property type="match status" value="1"/>
</dbReference>
<dbReference type="InterPro" id="IPR002938">
    <property type="entry name" value="FAD-bd"/>
</dbReference>
<name>A0A5N0UTB3_9PSEU</name>
<comment type="caution">
    <text evidence="2">The sequence shown here is derived from an EMBL/GenBank/DDBJ whole genome shotgun (WGS) entry which is preliminary data.</text>
</comment>
<evidence type="ECO:0000313" key="2">
    <source>
        <dbReference type="EMBL" id="KAA9153242.1"/>
    </source>
</evidence>
<gene>
    <name evidence="2" type="ORF">FPZ12_034930</name>
</gene>
<keyword evidence="2" id="KW-0503">Monooxygenase</keyword>
<proteinExistence type="predicted"/>